<dbReference type="RefSeq" id="WP_008620026.1">
    <property type="nucleotide sequence ID" value="NZ_JH376597.1"/>
</dbReference>
<gene>
    <name evidence="4" type="ORF">HMPREF9441_01861</name>
</gene>
<keyword evidence="2" id="KW-0012">Acyltransferase</keyword>
<dbReference type="PANTHER" id="PTHR43800">
    <property type="entry name" value="PEPTIDYL-LYSINE N-ACETYLTRANSFERASE YJAB"/>
    <property type="match status" value="1"/>
</dbReference>
<comment type="caution">
    <text evidence="4">The sequence shown here is derived from an EMBL/GenBank/DDBJ whole genome shotgun (WGS) entry which is preliminary data.</text>
</comment>
<dbReference type="Proteomes" id="UP000003598">
    <property type="component" value="Unassembled WGS sequence"/>
</dbReference>
<dbReference type="CDD" id="cd04301">
    <property type="entry name" value="NAT_SF"/>
    <property type="match status" value="1"/>
</dbReference>
<dbReference type="PANTHER" id="PTHR43800:SF1">
    <property type="entry name" value="PEPTIDYL-LYSINE N-ACETYLTRANSFERASE YJAB"/>
    <property type="match status" value="1"/>
</dbReference>
<dbReference type="GeneID" id="93557347"/>
<dbReference type="SUPFAM" id="SSF55729">
    <property type="entry name" value="Acyl-CoA N-acyltransferases (Nat)"/>
    <property type="match status" value="1"/>
</dbReference>
<protein>
    <submittedName>
        <fullName evidence="4">Acetyltransferase, GNAT family</fullName>
    </submittedName>
</protein>
<dbReference type="PROSITE" id="PS51186">
    <property type="entry name" value="GNAT"/>
    <property type="match status" value="1"/>
</dbReference>
<dbReference type="PATRIC" id="fig|762968.3.peg.1663"/>
<dbReference type="EMBL" id="AFFY01000022">
    <property type="protein sequence ID" value="EHH00624.1"/>
    <property type="molecule type" value="Genomic_DNA"/>
</dbReference>
<evidence type="ECO:0000313" key="4">
    <source>
        <dbReference type="EMBL" id="EHH00624.1"/>
    </source>
</evidence>
<keyword evidence="1 4" id="KW-0808">Transferase</keyword>
<sequence>MEKEEMIRPLGISDMDTVLRIWKTSNLQAHSFVPSGYWERNVELVRKAMSEAEVWIYESDGRIVGFVGLAGDYIAGIFVEMECRSRGIGHALLDFLKKRHRFLLLHVYEKNSRAIAFYRREGFECRDRHVEEDTGEMEWTMAWMKENIPF</sequence>
<dbReference type="AlphaFoldDB" id="G5SR71"/>
<dbReference type="Pfam" id="PF13508">
    <property type="entry name" value="Acetyltransf_7"/>
    <property type="match status" value="1"/>
</dbReference>
<evidence type="ECO:0000256" key="1">
    <source>
        <dbReference type="ARBA" id="ARBA00022679"/>
    </source>
</evidence>
<feature type="domain" description="N-acetyltransferase" evidence="3">
    <location>
        <begin position="5"/>
        <end position="142"/>
    </location>
</feature>
<dbReference type="HOGENOM" id="CLU_013985_21_2_10"/>
<dbReference type="STRING" id="762968.HMPREF9441_01861"/>
<evidence type="ECO:0000313" key="5">
    <source>
        <dbReference type="Proteomes" id="UP000003598"/>
    </source>
</evidence>
<reference evidence="4 5" key="1">
    <citation type="submission" date="2011-03" db="EMBL/GenBank/DDBJ databases">
        <authorList>
            <person name="Weinstock G."/>
            <person name="Sodergren E."/>
            <person name="Clifton S."/>
            <person name="Fulton L."/>
            <person name="Fulton B."/>
            <person name="Courtney L."/>
            <person name="Fronick C."/>
            <person name="Harrison M."/>
            <person name="Strong C."/>
            <person name="Farmer C."/>
            <person name="Delahaunty K."/>
            <person name="Markovic C."/>
            <person name="Hall O."/>
            <person name="Minx P."/>
            <person name="Tomlinson C."/>
            <person name="Mitreva M."/>
            <person name="Hou S."/>
            <person name="Chen J."/>
            <person name="Wollam A."/>
            <person name="Pepin K.H."/>
            <person name="Johnson M."/>
            <person name="Bhonagiri V."/>
            <person name="Zhang X."/>
            <person name="Suruliraj S."/>
            <person name="Warren W."/>
            <person name="Chinwalla A."/>
            <person name="Mardis E.R."/>
            <person name="Wilson R.K."/>
        </authorList>
    </citation>
    <scope>NUCLEOTIDE SEQUENCE [LARGE SCALE GENOMIC DNA]</scope>
    <source>
        <strain evidence="4 5">YIT 11840</strain>
    </source>
</reference>
<proteinExistence type="predicted"/>
<evidence type="ECO:0000259" key="3">
    <source>
        <dbReference type="PROSITE" id="PS51186"/>
    </source>
</evidence>
<dbReference type="InterPro" id="IPR000182">
    <property type="entry name" value="GNAT_dom"/>
</dbReference>
<evidence type="ECO:0000256" key="2">
    <source>
        <dbReference type="ARBA" id="ARBA00023315"/>
    </source>
</evidence>
<dbReference type="GO" id="GO:0016747">
    <property type="term" value="F:acyltransferase activity, transferring groups other than amino-acyl groups"/>
    <property type="evidence" value="ECO:0007669"/>
    <property type="project" value="InterPro"/>
</dbReference>
<name>G5SR71_9BACT</name>
<accession>G5SR71</accession>
<dbReference type="InterPro" id="IPR016181">
    <property type="entry name" value="Acyl_CoA_acyltransferase"/>
</dbReference>
<dbReference type="Gene3D" id="3.40.630.30">
    <property type="match status" value="1"/>
</dbReference>
<dbReference type="NCBIfam" id="NF007853">
    <property type="entry name" value="PRK10562.1"/>
    <property type="match status" value="1"/>
</dbReference>
<dbReference type="OrthoDB" id="9788916at2"/>
<dbReference type="eggNOG" id="COG0456">
    <property type="taxonomic scope" value="Bacteria"/>
</dbReference>
<organism evidence="4 5">
    <name type="scientific">Paraprevotella clara YIT 11840</name>
    <dbReference type="NCBI Taxonomy" id="762968"/>
    <lineage>
        <taxon>Bacteria</taxon>
        <taxon>Pseudomonadati</taxon>
        <taxon>Bacteroidota</taxon>
        <taxon>Bacteroidia</taxon>
        <taxon>Bacteroidales</taxon>
        <taxon>Prevotellaceae</taxon>
        <taxon>Paraprevotella</taxon>
    </lineage>
</organism>
<keyword evidence="5" id="KW-1185">Reference proteome</keyword>